<keyword evidence="5" id="KW-1185">Reference proteome</keyword>
<organism evidence="4 5">
    <name type="scientific">Picrophilus torridus (strain ATCC 700027 / DSM 9790 / JCM 10055 / NBRC 100828 / KAW 2/3)</name>
    <dbReference type="NCBI Taxonomy" id="1122961"/>
    <lineage>
        <taxon>Archaea</taxon>
        <taxon>Methanobacteriati</taxon>
        <taxon>Thermoplasmatota</taxon>
        <taxon>Thermoplasmata</taxon>
        <taxon>Thermoplasmatales</taxon>
        <taxon>Picrophilaceae</taxon>
        <taxon>Picrophilus</taxon>
    </lineage>
</organism>
<dbReference type="NCBIfam" id="NF003131">
    <property type="entry name" value="PRK04046.2-2"/>
    <property type="match status" value="1"/>
</dbReference>
<comment type="similarity">
    <text evidence="3">Belongs to the eIF-6 family.</text>
</comment>
<dbReference type="PANTHER" id="PTHR10784">
    <property type="entry name" value="TRANSLATION INITIATION FACTOR 6"/>
    <property type="match status" value="1"/>
</dbReference>
<evidence type="ECO:0000313" key="5">
    <source>
        <dbReference type="Proteomes" id="UP000192315"/>
    </source>
</evidence>
<protein>
    <recommendedName>
        <fullName evidence="3">Translation initiation factor 6</fullName>
        <shortName evidence="3">aIF-6</shortName>
    </recommendedName>
</protein>
<reference evidence="4 5" key="1">
    <citation type="submission" date="2017-04" db="EMBL/GenBank/DDBJ databases">
        <authorList>
            <person name="Varghese N."/>
            <person name="Submissions S."/>
        </authorList>
    </citation>
    <scope>NUCLEOTIDE SEQUENCE [LARGE SCALE GENOMIC DNA]</scope>
    <source>
        <strain evidence="4 5">DSM 9789</strain>
    </source>
</reference>
<dbReference type="AlphaFoldDB" id="A0A8G2FY54"/>
<evidence type="ECO:0000313" key="4">
    <source>
        <dbReference type="EMBL" id="SMD31663.1"/>
    </source>
</evidence>
<sequence>MIKKVSILNSNFIGVYARTWNDVTFLPVNISDEEKRIFEETLKTEVYKISIGNSFLIGSMLSMNSNGIVVADHGIDNLKSLNINGRNILSINNKLNAAGNNIIANDHAALIHKSFPDSIRKKIEDVLGVETVKGSIAGIKTVGSVAVLNDRGMLVTSEADEDEIKYLSDLFKINVKTGTANFGSNYVGASIIANSNGILVGEATTSIELGRIDDTLS</sequence>
<keyword evidence="1 3" id="KW-0396">Initiation factor</keyword>
<dbReference type="Proteomes" id="UP000192315">
    <property type="component" value="Unassembled WGS sequence"/>
</dbReference>
<comment type="caution">
    <text evidence="4">The sequence shown here is derived from an EMBL/GenBank/DDBJ whole genome shotgun (WGS) entry which is preliminary data.</text>
</comment>
<dbReference type="PIRSF" id="PIRSF006413">
    <property type="entry name" value="IF-6"/>
    <property type="match status" value="1"/>
</dbReference>
<keyword evidence="2 3" id="KW-0648">Protein biosynthesis</keyword>
<dbReference type="NCBIfam" id="TIGR00323">
    <property type="entry name" value="eIF-6"/>
    <property type="match status" value="1"/>
</dbReference>
<accession>A0A8G2FY54</accession>
<comment type="function">
    <text evidence="3">Binds to the 50S ribosomal subunit and prevents its association with the 30S ribosomal subunit to form the 70S initiation complex.</text>
</comment>
<evidence type="ECO:0000256" key="2">
    <source>
        <dbReference type="ARBA" id="ARBA00022917"/>
    </source>
</evidence>
<dbReference type="SMR" id="A0A8G2FY54"/>
<name>A0A8G2FY54_PICTO</name>
<evidence type="ECO:0000256" key="1">
    <source>
        <dbReference type="ARBA" id="ARBA00022540"/>
    </source>
</evidence>
<dbReference type="HAMAP" id="MF_00032">
    <property type="entry name" value="eIF_6"/>
    <property type="match status" value="1"/>
</dbReference>
<dbReference type="InterPro" id="IPR002769">
    <property type="entry name" value="eIF6"/>
</dbReference>
<dbReference type="SMART" id="SM00654">
    <property type="entry name" value="eIF6"/>
    <property type="match status" value="1"/>
</dbReference>
<dbReference type="RefSeq" id="WP_011177008.1">
    <property type="nucleotide sequence ID" value="NC_005877.1"/>
</dbReference>
<dbReference type="Gene3D" id="3.75.10.10">
    <property type="entry name" value="L-arginine/glycine Amidinotransferase, Chain A"/>
    <property type="match status" value="1"/>
</dbReference>
<proteinExistence type="inferred from homology"/>
<evidence type="ECO:0000256" key="3">
    <source>
        <dbReference type="HAMAP-Rule" id="MF_00032"/>
    </source>
</evidence>
<dbReference type="Pfam" id="PF01912">
    <property type="entry name" value="eIF-6"/>
    <property type="match status" value="1"/>
</dbReference>
<dbReference type="GeneID" id="2843978"/>
<dbReference type="GO" id="GO:0043022">
    <property type="term" value="F:ribosome binding"/>
    <property type="evidence" value="ECO:0007669"/>
    <property type="project" value="InterPro"/>
</dbReference>
<dbReference type="EMBL" id="FWYE01000006">
    <property type="protein sequence ID" value="SMD31663.1"/>
    <property type="molecule type" value="Genomic_DNA"/>
</dbReference>
<dbReference type="OrthoDB" id="33582at2157"/>
<dbReference type="SUPFAM" id="SSF55909">
    <property type="entry name" value="Pentein"/>
    <property type="match status" value="1"/>
</dbReference>
<dbReference type="GO" id="GO:0042256">
    <property type="term" value="P:cytosolic ribosome assembly"/>
    <property type="evidence" value="ECO:0007669"/>
    <property type="project" value="InterPro"/>
</dbReference>
<gene>
    <name evidence="3" type="primary">eif6</name>
    <name evidence="4" type="ORF">SAMN02745355_1601</name>
</gene>
<dbReference type="GO" id="GO:0003743">
    <property type="term" value="F:translation initiation factor activity"/>
    <property type="evidence" value="ECO:0007669"/>
    <property type="project" value="UniProtKB-UniRule"/>
</dbReference>